<reference evidence="5 6" key="1">
    <citation type="submission" date="2016-07" db="EMBL/GenBank/DDBJ databases">
        <title>Draft genome of a psychrotolerant acidophile Acidithiobacillus ferrivorans strain YL15.</title>
        <authorList>
            <person name="Peng T."/>
            <person name="Ma L."/>
            <person name="Nan M."/>
            <person name="An N."/>
            <person name="Wang M."/>
            <person name="Qiu G."/>
            <person name="Zeng W."/>
        </authorList>
    </citation>
    <scope>NUCLEOTIDE SEQUENCE [LARGE SCALE GENOMIC DNA]</scope>
    <source>
        <strain evidence="5 6">YL15</strain>
    </source>
</reference>
<evidence type="ECO:0000256" key="1">
    <source>
        <dbReference type="ARBA" id="ARBA00022741"/>
    </source>
</evidence>
<dbReference type="EMBL" id="MASQ01000129">
    <property type="protein sequence ID" value="OCB01657.1"/>
    <property type="molecule type" value="Genomic_DNA"/>
</dbReference>
<dbReference type="GO" id="GO:0016887">
    <property type="term" value="F:ATP hydrolysis activity"/>
    <property type="evidence" value="ECO:0007669"/>
    <property type="project" value="TreeGrafter"/>
</dbReference>
<dbReference type="RefSeq" id="WP_065414165.1">
    <property type="nucleotide sequence ID" value="NZ_MASQ01000129.1"/>
</dbReference>
<dbReference type="Gene3D" id="3.40.50.300">
    <property type="entry name" value="P-loop containing nucleotide triphosphate hydrolases"/>
    <property type="match status" value="2"/>
</dbReference>
<evidence type="ECO:0000259" key="4">
    <source>
        <dbReference type="PROSITE" id="PS51194"/>
    </source>
</evidence>
<gene>
    <name evidence="5" type="ORF">BBC27_02810</name>
</gene>
<dbReference type="PROSITE" id="PS51194">
    <property type="entry name" value="HELICASE_CTER"/>
    <property type="match status" value="1"/>
</dbReference>
<dbReference type="PROSITE" id="PS51192">
    <property type="entry name" value="HELICASE_ATP_BIND_1"/>
    <property type="match status" value="1"/>
</dbReference>
<organism evidence="5 6">
    <name type="scientific">Acidithiobacillus ferrivorans</name>
    <dbReference type="NCBI Taxonomy" id="160808"/>
    <lineage>
        <taxon>Bacteria</taxon>
        <taxon>Pseudomonadati</taxon>
        <taxon>Pseudomonadota</taxon>
        <taxon>Acidithiobacillia</taxon>
        <taxon>Acidithiobacillales</taxon>
        <taxon>Acidithiobacillaceae</taxon>
        <taxon>Acidithiobacillus</taxon>
    </lineage>
</organism>
<dbReference type="InterPro" id="IPR001650">
    <property type="entry name" value="Helicase_C-like"/>
</dbReference>
<feature type="domain" description="Helicase C-terminal" evidence="4">
    <location>
        <begin position="884"/>
        <end position="1054"/>
    </location>
</feature>
<dbReference type="InterPro" id="IPR027417">
    <property type="entry name" value="P-loop_NTPase"/>
</dbReference>
<dbReference type="SUPFAM" id="SSF52540">
    <property type="entry name" value="P-loop containing nucleoside triphosphate hydrolases"/>
    <property type="match status" value="1"/>
</dbReference>
<dbReference type="GO" id="GO:0003677">
    <property type="term" value="F:DNA binding"/>
    <property type="evidence" value="ECO:0007669"/>
    <property type="project" value="TreeGrafter"/>
</dbReference>
<dbReference type="GO" id="GO:0004386">
    <property type="term" value="F:helicase activity"/>
    <property type="evidence" value="ECO:0007669"/>
    <property type="project" value="UniProtKB-KW"/>
</dbReference>
<evidence type="ECO:0000313" key="5">
    <source>
        <dbReference type="EMBL" id="OCB01657.1"/>
    </source>
</evidence>
<dbReference type="InterPro" id="IPR014001">
    <property type="entry name" value="Helicase_ATP-bd"/>
</dbReference>
<protein>
    <submittedName>
        <fullName evidence="5">DEAD/DEAH box helicase</fullName>
    </submittedName>
</protein>
<keyword evidence="2" id="KW-0067">ATP-binding</keyword>
<dbReference type="SMART" id="SM00490">
    <property type="entry name" value="HELICc"/>
    <property type="match status" value="1"/>
</dbReference>
<proteinExistence type="predicted"/>
<dbReference type="PANTHER" id="PTHR47962:SF5">
    <property type="entry name" value="ATP-DEPENDENT HELICASE LHR-RELATED"/>
    <property type="match status" value="1"/>
</dbReference>
<dbReference type="InterPro" id="IPR052511">
    <property type="entry name" value="ATP-dep_Helicase"/>
</dbReference>
<evidence type="ECO:0000259" key="3">
    <source>
        <dbReference type="PROSITE" id="PS51192"/>
    </source>
</evidence>
<dbReference type="InterPro" id="IPR011545">
    <property type="entry name" value="DEAD/DEAH_box_helicase_dom"/>
</dbReference>
<sequence length="1706" mass="193842">MNVFQTHADIVSDYATYIRSFLKIEDPVIRHTVEEALNQGKLWPEPLLQFNPSFEMYGSLEKLAQSGDIHPDIRDIFKGYSLYKHQVEAIRFGTSGQDFIVTSGTGSGKSLTYIGSIFHHLLSNPQAKGVTAIVVYPMNALINSQFEEFTRYKDNYEKTTGKAFPISFGQYTGQEKENKRAEMRENPPQILLTNYMMLELLLTRLRERSVRDGIYENLHFLVFDELHTYRGRQGADVAMLIRRIRARCAKPVVCIGTSATMVSVGSLAEQRAEVAKVATKLFGKPFASEQVINETLARSLDYNGFLPSPDALAQAVGAGIDQNADADILKSHPVAVWLENAVALEEREDRLVRGKPQRLSAMGASLSLASGKPADACLVFLQQLLQWISAVNQRMQAAGQRYTRLPFKLHQFISQTGSVYTTLDQGENRFITLEPGVYKADEEDKKPIFPNVFSRASGHAFICVSKIGSHLEPREFRESSDEDSQATDGYLIVGDDIWDPLEDTELLPDAWVRQTKTGPVPDSKKKPFFPIKLFFNELGECSESKPLKWWGWFMKAPLLFDPTAGIFYDTKTNEGTKLTKLGSEGRSTSTTITAFSMLNRLSDAGYRQEDQKLLSFTDNRQDAALQAGHFNDFVQVVRLRAGIRKALELAPDQTLTYATLGEAIFRALAVPFTEFGNRNEEPQFASVRDDYERCLQDYLLYRAIADLRRSWRIVLPNLEQCGLLTVTYADLDRRAADAAWNGFPLIGDMNLEDRKAFISTILDFFRLEYAIHSENYLTQSKIKEYEKHFREMLRAPWTLDQNEELREPFFVRYDPLHKSVRFSSKSMGPASALGKFIKLYARQNDIDIDLKGQNYRIFIERLMAILEQADFLKSQIARNAKNEEVPVYRLRLEKIVWQFGDGETVKADVIRQRSYKNQAPRPNLFFRSLYSRDFSKVKRLRGEDHTGQLSTDVRIAREDLFREGKISALFCSPTMELGIDIRNLSVVHMRNAPPNPANYAQRSGRAGRSGQAALVFTYCSSYSPHDRHYFKEQTDLVAGAVMAPRLDLCNRELLASHLNALVASEIGMPGLDDVGTGKPSIMHLIVDDNDKMPLSQEVRSGLEMTATTFNDIKSTFKRTIRDFEGDLVANGSTWYSDQWIEQNLSKVADNLDDALVRWRRLYRSARTILSRATQTIDSGTLSLGSDEYRKHKRNQDQATRQLDLLRNDLAGRSSELSEFYPYRYLASEGFLPGYNFTRLPLRVFLPSGDSTGEFISRPRSIALREFGPMNIIYHNGRKYQIRQLVIQDAESALTEAKVSSKTGYFMTGDAAKDSTCPFSGIDLSDNAFKEHLHDLMEMAESRAEEIDRISCEEEERVSRGYEIRTYFSVDGGHIDRVRKAIATSTENALLNLRYVPAARLIHVNTKWRSQKTEGFPIGLISGDWRSSMPDTSANANLKEEFRLVKLWTSNLADALYMEPIYPLGLKPDGVITLQHALKRAIERVFQVEPNEIGVVTIGDPEAPNILLFEAAEGSLGILSQFVEDVNVFHNVINQAIALCRFDDVTYKGPASYDDLLSYYNQRDHKIIDRHLIKDALEKLRICSIEIQTNTGFSSYEEQYQALLRGLDPNSSTELKFINHLYQNGLRLPDAAQKRVDGLYVQPDFYYEPRLWVFCDGTPHDEPAVKEGDEAKRQAILARGDEVWVYYYQDDLAGIVAARPDIFRKVR</sequence>
<evidence type="ECO:0000256" key="2">
    <source>
        <dbReference type="ARBA" id="ARBA00022840"/>
    </source>
</evidence>
<keyword evidence="1" id="KW-0547">Nucleotide-binding</keyword>
<dbReference type="Pfam" id="PF00271">
    <property type="entry name" value="Helicase_C"/>
    <property type="match status" value="1"/>
</dbReference>
<name>A0A1B9BVC4_9PROT</name>
<keyword evidence="5" id="KW-0378">Hydrolase</keyword>
<dbReference type="Pfam" id="PF00270">
    <property type="entry name" value="DEAD"/>
    <property type="match status" value="1"/>
</dbReference>
<keyword evidence="5" id="KW-0347">Helicase</keyword>
<comment type="caution">
    <text evidence="5">The sequence shown here is derived from an EMBL/GenBank/DDBJ whole genome shotgun (WGS) entry which is preliminary data.</text>
</comment>
<evidence type="ECO:0000313" key="6">
    <source>
        <dbReference type="Proteomes" id="UP000093129"/>
    </source>
</evidence>
<dbReference type="Proteomes" id="UP000093129">
    <property type="component" value="Unassembled WGS sequence"/>
</dbReference>
<dbReference type="SMART" id="SM00487">
    <property type="entry name" value="DEXDc"/>
    <property type="match status" value="1"/>
</dbReference>
<feature type="domain" description="Helicase ATP-binding" evidence="3">
    <location>
        <begin position="90"/>
        <end position="261"/>
    </location>
</feature>
<dbReference type="PANTHER" id="PTHR47962">
    <property type="entry name" value="ATP-DEPENDENT HELICASE LHR-RELATED-RELATED"/>
    <property type="match status" value="1"/>
</dbReference>
<dbReference type="GO" id="GO:0005524">
    <property type="term" value="F:ATP binding"/>
    <property type="evidence" value="ECO:0007669"/>
    <property type="project" value="UniProtKB-KW"/>
</dbReference>
<accession>A0A1B9BVC4</accession>